<comment type="subunit">
    <text evidence="2">Heterodimer of SbcC and SbcD.</text>
</comment>
<comment type="caution">
    <text evidence="6">The sequence shown here is derived from an EMBL/GenBank/DDBJ whole genome shotgun (WGS) entry which is preliminary data.</text>
</comment>
<dbReference type="RefSeq" id="WP_126813938.1">
    <property type="nucleotide sequence ID" value="NZ_NGKC01000009.1"/>
</dbReference>
<reference evidence="6 7" key="1">
    <citation type="submission" date="2017-05" db="EMBL/GenBank/DDBJ databases">
        <title>Vagococcus spp. assemblies.</title>
        <authorList>
            <person name="Gulvik C.A."/>
        </authorList>
    </citation>
    <scope>NUCLEOTIDE SEQUENCE [LARGE SCALE GENOMIC DNA]</scope>
    <source>
        <strain evidence="6 7">LMG 24798</strain>
    </source>
</reference>
<evidence type="ECO:0000256" key="4">
    <source>
        <dbReference type="SAM" id="Coils"/>
    </source>
</evidence>
<evidence type="ECO:0000256" key="2">
    <source>
        <dbReference type="ARBA" id="ARBA00011322"/>
    </source>
</evidence>
<feature type="coiled-coil region" evidence="4">
    <location>
        <begin position="346"/>
        <end position="373"/>
    </location>
</feature>
<feature type="domain" description="Rad50/SbcC-type AAA" evidence="5">
    <location>
        <begin position="6"/>
        <end position="216"/>
    </location>
</feature>
<sequence length="1052" mass="118463">MQPLLIELVNFGPYRHAVIDFQAFYEHSLFLISGKTGAGKTTIFDGMCFALYGITSGGLRQGKEMRSTFADTGEETRVRFVFRHGSYTYEIVRSPEQTVAKKRGSGTREQPASVSLTVFDDAQQEIQQYTKQKDIGPLLEDLLHLNAAQFAQIVMLPQGEFRRFLNADSSEKEKVLRKLFGTDMYRRAAEQIKEQQKQQSKKIEGDRQKVVHYIDTLEWEPEFAEKKPESTAVDDVLRLAEEQHQSYRDSITRLDARRQLVTDKQEQLEAVIRQKEQLLSQFAARDELLAEQTRLTAQADDITSQKVQLKKMQDVQAMQTDLRLEQELLAEHAETEREHQTISAHLTASETKLVQLRQQLAEVNGREQAMTEKTRELTEMRRVLPLFEETDKLKAQQKTWQTELKQQTEALQAVQQQQTVLENRRTELNQALQKSQQLWSDKHSLEIRQQQLEQTEKTVRRLHQLSLEQKTLADSAGRIKTDISRLTAELAEAEADYNQCKSDWAAMQIARLSMDLIEGSPCPVCGATEHPEPYHAVASTSEEIARAEQLMTEAEEMVQLVREKLAARQESAKHLDKQLSDKQKTAADTRSELLDMPSAEVVAAEAISGDWDAALTVVQAELSGAEAQSKAVSEALTRLEESRQTLNETEEQLKTVTEQKTVLTDKLNSQQQQLVRIEAGIAERTSQFPPDWHDAAQLTGLIAREDTALAEWNKERHGLGDELNELDKQRAQQTSTQSYFAERLTVLGKKLDTQQTLVADKLAKAAIAAAEVPSLQAELSRMPEIEAVVAAYQSAVALNADKLTDVTAILQGQEKPEMTADKAALAELMQEKSAVETEKIVRQETMKRNDKTIARIKEVQASVRQELVELTELTELSDVLNGDGANKMSIERYVLQTYFEEVLDVANERLQHLTRNRYAFELNEAQGSYKKRTGLEINVYDDNVGGVRSVNTLSGGESFIAALSLSLALAEVIQRQAGGVQIDALFIDEGFGSLDEDALETAIESLEMIEGDGRLIGIISHVKELKERIPQQLEVLSSASGQSTVKQKEIDE</sequence>
<dbReference type="InterPro" id="IPR027417">
    <property type="entry name" value="P-loop_NTPase"/>
</dbReference>
<gene>
    <name evidence="6" type="ORF">CBF27_08745</name>
</gene>
<feature type="coiled-coil region" evidence="4">
    <location>
        <begin position="622"/>
        <end position="673"/>
    </location>
</feature>
<dbReference type="Proteomes" id="UP000286773">
    <property type="component" value="Unassembled WGS sequence"/>
</dbReference>
<feature type="coiled-coil region" evidence="4">
    <location>
        <begin position="537"/>
        <end position="564"/>
    </location>
</feature>
<dbReference type="GO" id="GO:0016887">
    <property type="term" value="F:ATP hydrolysis activity"/>
    <property type="evidence" value="ECO:0007669"/>
    <property type="project" value="InterPro"/>
</dbReference>
<dbReference type="Gene3D" id="3.40.50.300">
    <property type="entry name" value="P-loop containing nucleotide triphosphate hydrolases"/>
    <property type="match status" value="2"/>
</dbReference>
<dbReference type="SUPFAM" id="SSF52540">
    <property type="entry name" value="P-loop containing nucleoside triphosphate hydrolases"/>
    <property type="match status" value="1"/>
</dbReference>
<evidence type="ECO:0000313" key="6">
    <source>
        <dbReference type="EMBL" id="RSU11178.1"/>
    </source>
</evidence>
<dbReference type="PANTHER" id="PTHR32114">
    <property type="entry name" value="ABC TRANSPORTER ABCH.3"/>
    <property type="match status" value="1"/>
</dbReference>
<dbReference type="InterPro" id="IPR038729">
    <property type="entry name" value="Rad50/SbcC_AAA"/>
</dbReference>
<organism evidence="6 7">
    <name type="scientific">Vagococcus acidifermentans</name>
    <dbReference type="NCBI Taxonomy" id="564710"/>
    <lineage>
        <taxon>Bacteria</taxon>
        <taxon>Bacillati</taxon>
        <taxon>Bacillota</taxon>
        <taxon>Bacilli</taxon>
        <taxon>Lactobacillales</taxon>
        <taxon>Enterococcaceae</taxon>
        <taxon>Vagococcus</taxon>
    </lineage>
</organism>
<dbReference type="OrthoDB" id="9795626at2"/>
<evidence type="ECO:0000256" key="3">
    <source>
        <dbReference type="ARBA" id="ARBA00013368"/>
    </source>
</evidence>
<evidence type="ECO:0000259" key="5">
    <source>
        <dbReference type="Pfam" id="PF13476"/>
    </source>
</evidence>
<dbReference type="GO" id="GO:0006302">
    <property type="term" value="P:double-strand break repair"/>
    <property type="evidence" value="ECO:0007669"/>
    <property type="project" value="InterPro"/>
</dbReference>
<evidence type="ECO:0000256" key="1">
    <source>
        <dbReference type="ARBA" id="ARBA00006930"/>
    </source>
</evidence>
<feature type="coiled-coil region" evidence="4">
    <location>
        <begin position="397"/>
        <end position="503"/>
    </location>
</feature>
<proteinExistence type="inferred from homology"/>
<dbReference type="EMBL" id="NGKC01000009">
    <property type="protein sequence ID" value="RSU11178.1"/>
    <property type="molecule type" value="Genomic_DNA"/>
</dbReference>
<keyword evidence="7" id="KW-1185">Reference proteome</keyword>
<feature type="coiled-coil region" evidence="4">
    <location>
        <begin position="237"/>
        <end position="281"/>
    </location>
</feature>
<dbReference type="PANTHER" id="PTHR32114:SF2">
    <property type="entry name" value="ABC TRANSPORTER ABCH.3"/>
    <property type="match status" value="1"/>
</dbReference>
<dbReference type="Pfam" id="PF13558">
    <property type="entry name" value="SbcC_Walker_B"/>
    <property type="match status" value="1"/>
</dbReference>
<protein>
    <recommendedName>
        <fullName evidence="3">Nuclease SbcCD subunit C</fullName>
    </recommendedName>
</protein>
<name>A0A430ASZ2_9ENTE</name>
<comment type="similarity">
    <text evidence="1">Belongs to the SMC family. SbcC subfamily.</text>
</comment>
<dbReference type="AlphaFoldDB" id="A0A430ASZ2"/>
<dbReference type="SUPFAM" id="SSF75712">
    <property type="entry name" value="Rad50 coiled-coil Zn hook"/>
    <property type="match status" value="1"/>
</dbReference>
<accession>A0A430ASZ2</accession>
<evidence type="ECO:0000313" key="7">
    <source>
        <dbReference type="Proteomes" id="UP000286773"/>
    </source>
</evidence>
<keyword evidence="4" id="KW-0175">Coiled coil</keyword>
<dbReference type="Pfam" id="PF13476">
    <property type="entry name" value="AAA_23"/>
    <property type="match status" value="1"/>
</dbReference>